<sequence>MKTSSNMMVMTQLQFSKKCNLQSDSFITQKKKLSLPKNKNKGVLSGVGIMGLWQ</sequence>
<dbReference type="AlphaFoldDB" id="A0A0E9QWE9"/>
<proteinExistence type="predicted"/>
<protein>
    <submittedName>
        <fullName evidence="1">Uncharacterized protein</fullName>
    </submittedName>
</protein>
<dbReference type="EMBL" id="GBXM01088149">
    <property type="protein sequence ID" value="JAH20428.1"/>
    <property type="molecule type" value="Transcribed_RNA"/>
</dbReference>
<reference evidence="1" key="2">
    <citation type="journal article" date="2015" name="Fish Shellfish Immunol.">
        <title>Early steps in the European eel (Anguilla anguilla)-Vibrio vulnificus interaction in the gills: Role of the RtxA13 toxin.</title>
        <authorList>
            <person name="Callol A."/>
            <person name="Pajuelo D."/>
            <person name="Ebbesson L."/>
            <person name="Teles M."/>
            <person name="MacKenzie S."/>
            <person name="Amaro C."/>
        </authorList>
    </citation>
    <scope>NUCLEOTIDE SEQUENCE</scope>
</reference>
<accession>A0A0E9QWE9</accession>
<reference evidence="1" key="1">
    <citation type="submission" date="2014-11" db="EMBL/GenBank/DDBJ databases">
        <authorList>
            <person name="Amaro Gonzalez C."/>
        </authorList>
    </citation>
    <scope>NUCLEOTIDE SEQUENCE</scope>
</reference>
<evidence type="ECO:0000313" key="1">
    <source>
        <dbReference type="EMBL" id="JAH20428.1"/>
    </source>
</evidence>
<organism evidence="1">
    <name type="scientific">Anguilla anguilla</name>
    <name type="common">European freshwater eel</name>
    <name type="synonym">Muraena anguilla</name>
    <dbReference type="NCBI Taxonomy" id="7936"/>
    <lineage>
        <taxon>Eukaryota</taxon>
        <taxon>Metazoa</taxon>
        <taxon>Chordata</taxon>
        <taxon>Craniata</taxon>
        <taxon>Vertebrata</taxon>
        <taxon>Euteleostomi</taxon>
        <taxon>Actinopterygii</taxon>
        <taxon>Neopterygii</taxon>
        <taxon>Teleostei</taxon>
        <taxon>Anguilliformes</taxon>
        <taxon>Anguillidae</taxon>
        <taxon>Anguilla</taxon>
    </lineage>
</organism>
<name>A0A0E9QWE9_ANGAN</name>